<dbReference type="AlphaFoldDB" id="A0A059AD77"/>
<dbReference type="Gramene" id="KCW51591">
    <property type="protein sequence ID" value="KCW51591"/>
    <property type="gene ID" value="EUGRSUZ_J01086"/>
</dbReference>
<reference evidence="1" key="1">
    <citation type="submission" date="2013-07" db="EMBL/GenBank/DDBJ databases">
        <title>The genome of Eucalyptus grandis.</title>
        <authorList>
            <person name="Schmutz J."/>
            <person name="Hayes R."/>
            <person name="Myburg A."/>
            <person name="Tuskan G."/>
            <person name="Grattapaglia D."/>
            <person name="Rokhsar D.S."/>
        </authorList>
    </citation>
    <scope>NUCLEOTIDE SEQUENCE</scope>
    <source>
        <tissue evidence="1">Leaf extractions</tissue>
    </source>
</reference>
<dbReference type="EMBL" id="KK198762">
    <property type="protein sequence ID" value="KCW51591.1"/>
    <property type="molecule type" value="Genomic_DNA"/>
</dbReference>
<proteinExistence type="predicted"/>
<sequence length="71" mass="8623">MQYCNKDKCRSETWNLMKTKIKKDFPITRDWETMTLKSQQHTKHRLIFHFPLCHPCGLNQRNDCPHSSYLI</sequence>
<gene>
    <name evidence="1" type="ORF">EUGRSUZ_J01086</name>
</gene>
<organism evidence="1">
    <name type="scientific">Eucalyptus grandis</name>
    <name type="common">Flooded gum</name>
    <dbReference type="NCBI Taxonomy" id="71139"/>
    <lineage>
        <taxon>Eukaryota</taxon>
        <taxon>Viridiplantae</taxon>
        <taxon>Streptophyta</taxon>
        <taxon>Embryophyta</taxon>
        <taxon>Tracheophyta</taxon>
        <taxon>Spermatophyta</taxon>
        <taxon>Magnoliopsida</taxon>
        <taxon>eudicotyledons</taxon>
        <taxon>Gunneridae</taxon>
        <taxon>Pentapetalae</taxon>
        <taxon>rosids</taxon>
        <taxon>malvids</taxon>
        <taxon>Myrtales</taxon>
        <taxon>Myrtaceae</taxon>
        <taxon>Myrtoideae</taxon>
        <taxon>Eucalypteae</taxon>
        <taxon>Eucalyptus</taxon>
    </lineage>
</organism>
<accession>A0A059AD77</accession>
<protein>
    <submittedName>
        <fullName evidence="1">Uncharacterized protein</fullName>
    </submittedName>
</protein>
<name>A0A059AD77_EUCGR</name>
<dbReference type="InParanoid" id="A0A059AD77"/>
<evidence type="ECO:0000313" key="1">
    <source>
        <dbReference type="EMBL" id="KCW51591.1"/>
    </source>
</evidence>